<evidence type="ECO:0000313" key="4">
    <source>
        <dbReference type="Proteomes" id="UP000277498"/>
    </source>
</evidence>
<feature type="compositionally biased region" description="Basic and acidic residues" evidence="1">
    <location>
        <begin position="1"/>
        <end position="12"/>
    </location>
</feature>
<dbReference type="EMBL" id="UXAW01000142">
    <property type="protein sequence ID" value="VDC33993.1"/>
    <property type="molecule type" value="Genomic_DNA"/>
</dbReference>
<evidence type="ECO:0000259" key="2">
    <source>
        <dbReference type="Pfam" id="PF11972"/>
    </source>
</evidence>
<evidence type="ECO:0000256" key="1">
    <source>
        <dbReference type="SAM" id="MobiDB-lite"/>
    </source>
</evidence>
<dbReference type="Proteomes" id="UP000277498">
    <property type="component" value="Unassembled WGS sequence"/>
</dbReference>
<dbReference type="AlphaFoldDB" id="A0A3P5XGR8"/>
<feature type="domain" description="HTH DNA binding" evidence="2">
    <location>
        <begin position="299"/>
        <end position="352"/>
    </location>
</feature>
<keyword evidence="4" id="KW-1185">Reference proteome</keyword>
<accession>A0A3P5XGR8</accession>
<dbReference type="InterPro" id="IPR021068">
    <property type="entry name" value="HTH_DNA-bd"/>
</dbReference>
<organism evidence="3 4">
    <name type="scientific">Pseudogemmobacter humi</name>
    <dbReference type="NCBI Taxonomy" id="2483812"/>
    <lineage>
        <taxon>Bacteria</taxon>
        <taxon>Pseudomonadati</taxon>
        <taxon>Pseudomonadota</taxon>
        <taxon>Alphaproteobacteria</taxon>
        <taxon>Rhodobacterales</taxon>
        <taxon>Paracoccaceae</taxon>
        <taxon>Pseudogemmobacter</taxon>
    </lineage>
</organism>
<gene>
    <name evidence="3" type="ORF">XINFAN_04191</name>
</gene>
<proteinExistence type="predicted"/>
<evidence type="ECO:0000313" key="3">
    <source>
        <dbReference type="EMBL" id="VDC33993.1"/>
    </source>
</evidence>
<name>A0A3P5XGR8_9RHOB</name>
<feature type="region of interest" description="Disordered" evidence="1">
    <location>
        <begin position="1"/>
        <end position="49"/>
    </location>
</feature>
<reference evidence="3 4" key="1">
    <citation type="submission" date="2018-11" db="EMBL/GenBank/DDBJ databases">
        <authorList>
            <person name="Criscuolo A."/>
        </authorList>
    </citation>
    <scope>NUCLEOTIDE SEQUENCE [LARGE SCALE GENOMIC DNA]</scope>
    <source>
        <strain evidence="3">ACIP111625</strain>
    </source>
</reference>
<sequence length="355" mass="38291">MKIERPHIRADEPDAEEGETGPYDAAPSEDDLWFLPGPDPNDDTDPFAPPLPRASRQALFDPAEWRAAEAALAQPLADLALDLGRLIERVEALGPHACERLAQAEAAALSWWTGDRIAPDRIALWLALRIGATGEDSAALIRDAWAARRLASPRPAGQGRAAAIAAHLGFDDALPSGLVEDFAAMLPTPGELGPVATGCAAFHVWRALDERPPHLRDIEAAVLGARLGLEGSAPGFLPLSLAGMRALTLAGPAERRLEGWIAGAHNAVMSALMTMDRLRRWRARAEAATADLSGRTPERLIEGLLRHPMIAAPQLVTETGASRRAVLRNLAIFEKRELVREVTGQGRFKVWTVKI</sequence>
<dbReference type="Pfam" id="PF11972">
    <property type="entry name" value="HTH_13"/>
    <property type="match status" value="1"/>
</dbReference>
<dbReference type="RefSeq" id="WP_233352468.1">
    <property type="nucleotide sequence ID" value="NZ_UXAW01000142.1"/>
</dbReference>
<protein>
    <recommendedName>
        <fullName evidence="2">HTH DNA binding domain-containing protein</fullName>
    </recommendedName>
</protein>